<dbReference type="Proteomes" id="UP000246050">
    <property type="component" value="Unassembled WGS sequence"/>
</dbReference>
<dbReference type="OrthoDB" id="1550386at2"/>
<name>A0A317DSY7_9ACTN</name>
<sequence length="182" mass="21258">MTDRVRSTAGRSPPRYSPNSSRQMLPLAEPAVYCKDSNRRGSYEHTEFTFLGYTFRPRGVRTKTGKMFTGFNPAISKDALTKIGRQVRSWGLHRRTEVSEADLAERINPIVRGWMNYYGAFYRSALYPLLARINAYLMRWLRKKFKRLRGRKKAHEAWTRAVTARPKFFAHWAWVPGVPAVW</sequence>
<reference evidence="3 4" key="1">
    <citation type="submission" date="2018-05" db="EMBL/GenBank/DDBJ databases">
        <title>Micromonosporas from Atacama Desert.</title>
        <authorList>
            <person name="Carro L."/>
            <person name="Golinska P."/>
            <person name="Klenk H.-P."/>
            <person name="Goodfellow M."/>
        </authorList>
    </citation>
    <scope>NUCLEOTIDE SEQUENCE [LARGE SCALE GENOMIC DNA]</scope>
    <source>
        <strain evidence="3 4">4G51</strain>
    </source>
</reference>
<feature type="region of interest" description="Disordered" evidence="1">
    <location>
        <begin position="1"/>
        <end position="22"/>
    </location>
</feature>
<dbReference type="GO" id="GO:0003964">
    <property type="term" value="F:RNA-directed DNA polymerase activity"/>
    <property type="evidence" value="ECO:0007669"/>
    <property type="project" value="UniProtKB-KW"/>
</dbReference>
<dbReference type="EMBL" id="QGKS01000066">
    <property type="protein sequence ID" value="PWR17160.1"/>
    <property type="molecule type" value="Genomic_DNA"/>
</dbReference>
<evidence type="ECO:0000256" key="1">
    <source>
        <dbReference type="SAM" id="MobiDB-lite"/>
    </source>
</evidence>
<dbReference type="InterPro" id="IPR013597">
    <property type="entry name" value="Mat_intron_G2"/>
</dbReference>
<evidence type="ECO:0000259" key="2">
    <source>
        <dbReference type="Pfam" id="PF08388"/>
    </source>
</evidence>
<protein>
    <submittedName>
        <fullName evidence="3">Reverse transcriptase</fullName>
    </submittedName>
</protein>
<keyword evidence="3" id="KW-0695">RNA-directed DNA polymerase</keyword>
<proteinExistence type="predicted"/>
<evidence type="ECO:0000313" key="4">
    <source>
        <dbReference type="Proteomes" id="UP000246050"/>
    </source>
</evidence>
<accession>A0A317DSY7</accession>
<evidence type="ECO:0000313" key="3">
    <source>
        <dbReference type="EMBL" id="PWR17160.1"/>
    </source>
</evidence>
<dbReference type="Pfam" id="PF08388">
    <property type="entry name" value="GIIM"/>
    <property type="match status" value="1"/>
</dbReference>
<gene>
    <name evidence="3" type="ORF">DKT69_01745</name>
</gene>
<keyword evidence="3" id="KW-0808">Transferase</keyword>
<keyword evidence="3" id="KW-0548">Nucleotidyltransferase</keyword>
<feature type="domain" description="Group II intron maturase-specific" evidence="2">
    <location>
        <begin position="82"/>
        <end position="155"/>
    </location>
</feature>
<feature type="compositionally biased region" description="Low complexity" evidence="1">
    <location>
        <begin position="11"/>
        <end position="22"/>
    </location>
</feature>
<organism evidence="3 4">
    <name type="scientific">Micromonospora sicca</name>
    <dbReference type="NCBI Taxonomy" id="2202420"/>
    <lineage>
        <taxon>Bacteria</taxon>
        <taxon>Bacillati</taxon>
        <taxon>Actinomycetota</taxon>
        <taxon>Actinomycetes</taxon>
        <taxon>Micromonosporales</taxon>
        <taxon>Micromonosporaceae</taxon>
        <taxon>Micromonospora</taxon>
    </lineage>
</organism>
<dbReference type="AlphaFoldDB" id="A0A317DSY7"/>
<comment type="caution">
    <text evidence="3">The sequence shown here is derived from an EMBL/GenBank/DDBJ whole genome shotgun (WGS) entry which is preliminary data.</text>
</comment>